<evidence type="ECO:0000313" key="4">
    <source>
        <dbReference type="Proteomes" id="UP000245647"/>
    </source>
</evidence>
<dbReference type="CDD" id="cd10318">
    <property type="entry name" value="RGL11"/>
    <property type="match status" value="1"/>
</dbReference>
<evidence type="ECO:0000313" key="3">
    <source>
        <dbReference type="EMBL" id="PWG79038.1"/>
    </source>
</evidence>
<dbReference type="InterPro" id="IPR013783">
    <property type="entry name" value="Ig-like_fold"/>
</dbReference>
<proteinExistence type="predicted"/>
<dbReference type="PANTHER" id="PTHR43118">
    <property type="entry name" value="RHAMNOGALACTURONAN LYASE (EUROFUNG)"/>
    <property type="match status" value="1"/>
</dbReference>
<sequence>MVFLITGWGTFAFAQRRTEYLDRGLVGIREDKNKVFLSWRLLATDPDDIAFNVYRSEAGSFVKLNQELIKEATCFRDSLARFSSEHSYVVKAVVKGKETEVSKEFKFAGDSPVRPYLSIPLQKIPGYVPNDGSAADLDGDGEYEIILHMAGRGKDNSQDGPTDPPVLQAYKLDGRCLWSIRLGKNIREGAHYTQFIAMDFDGDGKAEIACKTADGTIDGKGTVIGDSSKDWRNGAGRILEGPEYLTVFKGETGEALATVPYIPGRDPIESWGKPGANDTKGNRADRFLACAAYLDGRLPSLVMCRGYYARTAITAWDFRNGKLTLRWTFDSKDGSNPYSGMGYHNLSVADVDSDGKDEIIYGSMVIDDNGTGLFTTGFGHGDALHVGDLDSSRPGLEVFGIHERPKGPGAALFDARTGEVLWQGAEGQDIGRGVAENIDPDNPGAELWYSGSGGLLNLKGERIGDNPPSTNFLIWWDGDLTRELLDGNHIDKYKKGRLLTADGCVSNNGTKSNPVLSADLFGDWREEVIFRTADNSELRIYTTTIPTRHRFYTFMQDPQYRLSIAWQNVGYNQPPHTSFYVGEDMKRAPKPNITPIGNHALKSTHAHKE</sequence>
<gene>
    <name evidence="3" type="ORF">DDR33_19195</name>
</gene>
<feature type="domain" description="Rhamnogalacturonan I lyase beta-sheet" evidence="1">
    <location>
        <begin position="17"/>
        <end position="105"/>
    </location>
</feature>
<protein>
    <submittedName>
        <fullName evidence="3">Uncharacterized protein</fullName>
    </submittedName>
</protein>
<keyword evidence="4" id="KW-1185">Reference proteome</keyword>
<feature type="domain" description="Rhamnogalacturonan lyase family 11 C-terminal" evidence="2">
    <location>
        <begin position="127"/>
        <end position="591"/>
    </location>
</feature>
<comment type="caution">
    <text evidence="3">The sequence shown here is derived from an EMBL/GenBank/DDBJ whole genome shotgun (WGS) entry which is preliminary data.</text>
</comment>
<dbReference type="InterPro" id="IPR049366">
    <property type="entry name" value="RGL11_C"/>
</dbReference>
<dbReference type="Proteomes" id="UP000245647">
    <property type="component" value="Unassembled WGS sequence"/>
</dbReference>
<dbReference type="InterPro" id="IPR041624">
    <property type="entry name" value="RGI_lyase"/>
</dbReference>
<accession>A0A2U2PCA5</accession>
<dbReference type="InterPro" id="IPR034641">
    <property type="entry name" value="RGL11"/>
</dbReference>
<dbReference type="AlphaFoldDB" id="A0A2U2PCA5"/>
<evidence type="ECO:0000259" key="2">
    <source>
        <dbReference type="Pfam" id="PF21348"/>
    </source>
</evidence>
<evidence type="ECO:0000259" key="1">
    <source>
        <dbReference type="Pfam" id="PF18370"/>
    </source>
</evidence>
<name>A0A2U2PCA5_9SPHI</name>
<reference evidence="3 4" key="1">
    <citation type="submission" date="2018-04" db="EMBL/GenBank/DDBJ databases">
        <title>Pedobacter chongqingensis sp. nov., isolated from a rottenly hemp rope.</title>
        <authorList>
            <person name="Cai Y."/>
        </authorList>
    </citation>
    <scope>NUCLEOTIDE SEQUENCE [LARGE SCALE GENOMIC DNA]</scope>
    <source>
        <strain evidence="3 4">FJ4-8</strain>
    </source>
</reference>
<dbReference type="InterPro" id="IPR028994">
    <property type="entry name" value="Integrin_alpha_N"/>
</dbReference>
<dbReference type="PANTHER" id="PTHR43118:SF1">
    <property type="entry name" value="RHAMNOGALACTURONAN LYASE (EUROFUNG)"/>
    <property type="match status" value="1"/>
</dbReference>
<dbReference type="OrthoDB" id="9802318at2"/>
<dbReference type="Pfam" id="PF21348">
    <property type="entry name" value="RGL11_C"/>
    <property type="match status" value="1"/>
</dbReference>
<dbReference type="SUPFAM" id="SSF69318">
    <property type="entry name" value="Integrin alpha N-terminal domain"/>
    <property type="match status" value="1"/>
</dbReference>
<organism evidence="3 4">
    <name type="scientific">Pararcticibacter amylolyticus</name>
    <dbReference type="NCBI Taxonomy" id="2173175"/>
    <lineage>
        <taxon>Bacteria</taxon>
        <taxon>Pseudomonadati</taxon>
        <taxon>Bacteroidota</taxon>
        <taxon>Sphingobacteriia</taxon>
        <taxon>Sphingobacteriales</taxon>
        <taxon>Sphingobacteriaceae</taxon>
        <taxon>Pararcticibacter</taxon>
    </lineage>
</organism>
<dbReference type="Gene3D" id="2.60.40.10">
    <property type="entry name" value="Immunoglobulins"/>
    <property type="match status" value="1"/>
</dbReference>
<dbReference type="Pfam" id="PF18370">
    <property type="entry name" value="RGI_lyase"/>
    <property type="match status" value="1"/>
</dbReference>
<dbReference type="EMBL" id="QEAS01000018">
    <property type="protein sequence ID" value="PWG79038.1"/>
    <property type="molecule type" value="Genomic_DNA"/>
</dbReference>